<dbReference type="EMBL" id="JBHTLM010000003">
    <property type="protein sequence ID" value="MFD1175904.1"/>
    <property type="molecule type" value="Genomic_DNA"/>
</dbReference>
<name>A0ABW3RUV1_9BACL</name>
<keyword evidence="2" id="KW-1185">Reference proteome</keyword>
<dbReference type="InterPro" id="IPR024307">
    <property type="entry name" value="YmaF"/>
</dbReference>
<sequence>MEIPITGLLYHSMDSGSEHAHSLLITSWDGRPVSVHVHAISGDTSYDVGHYHRYSGFTDPAPSGVPHIHYYNVETSFNDQHIHYVRGQTGPAIPIPGGGGHYHEFEGFTTINGKIPHSHRYKGNTGRDR</sequence>
<proteinExistence type="predicted"/>
<dbReference type="Pfam" id="PF12788">
    <property type="entry name" value="YmaF"/>
    <property type="match status" value="1"/>
</dbReference>
<evidence type="ECO:0000313" key="2">
    <source>
        <dbReference type="Proteomes" id="UP001597262"/>
    </source>
</evidence>
<gene>
    <name evidence="1" type="ORF">ACFQ3W_06235</name>
</gene>
<dbReference type="RefSeq" id="WP_379317723.1">
    <property type="nucleotide sequence ID" value="NZ_JBHTLM010000003.1"/>
</dbReference>
<protein>
    <submittedName>
        <fullName evidence="1">YmaF family protein</fullName>
    </submittedName>
</protein>
<comment type="caution">
    <text evidence="1">The sequence shown here is derived from an EMBL/GenBank/DDBJ whole genome shotgun (WGS) entry which is preliminary data.</text>
</comment>
<dbReference type="Proteomes" id="UP001597262">
    <property type="component" value="Unassembled WGS sequence"/>
</dbReference>
<evidence type="ECO:0000313" key="1">
    <source>
        <dbReference type="EMBL" id="MFD1175904.1"/>
    </source>
</evidence>
<reference evidence="2" key="1">
    <citation type="journal article" date="2019" name="Int. J. Syst. Evol. Microbiol.">
        <title>The Global Catalogue of Microorganisms (GCM) 10K type strain sequencing project: providing services to taxonomists for standard genome sequencing and annotation.</title>
        <authorList>
            <consortium name="The Broad Institute Genomics Platform"/>
            <consortium name="The Broad Institute Genome Sequencing Center for Infectious Disease"/>
            <person name="Wu L."/>
            <person name="Ma J."/>
        </authorList>
    </citation>
    <scope>NUCLEOTIDE SEQUENCE [LARGE SCALE GENOMIC DNA]</scope>
    <source>
        <strain evidence="2">CCUG 59189</strain>
    </source>
</reference>
<organism evidence="1 2">
    <name type="scientific">Paenibacillus puldeungensis</name>
    <dbReference type="NCBI Taxonomy" id="696536"/>
    <lineage>
        <taxon>Bacteria</taxon>
        <taxon>Bacillati</taxon>
        <taxon>Bacillota</taxon>
        <taxon>Bacilli</taxon>
        <taxon>Bacillales</taxon>
        <taxon>Paenibacillaceae</taxon>
        <taxon>Paenibacillus</taxon>
    </lineage>
</organism>
<accession>A0ABW3RUV1</accession>